<gene>
    <name evidence="5" type="ORF">QBC46DRAFT_431005</name>
</gene>
<organism evidence="5 6">
    <name type="scientific">Diplogelasinospora grovesii</name>
    <dbReference type="NCBI Taxonomy" id="303347"/>
    <lineage>
        <taxon>Eukaryota</taxon>
        <taxon>Fungi</taxon>
        <taxon>Dikarya</taxon>
        <taxon>Ascomycota</taxon>
        <taxon>Pezizomycotina</taxon>
        <taxon>Sordariomycetes</taxon>
        <taxon>Sordariomycetidae</taxon>
        <taxon>Sordariales</taxon>
        <taxon>Diplogelasinosporaceae</taxon>
        <taxon>Diplogelasinospora</taxon>
    </lineage>
</organism>
<evidence type="ECO:0000256" key="1">
    <source>
        <dbReference type="ARBA" id="ARBA00005964"/>
    </source>
</evidence>
<evidence type="ECO:0000313" key="6">
    <source>
        <dbReference type="Proteomes" id="UP001303473"/>
    </source>
</evidence>
<evidence type="ECO:0000313" key="5">
    <source>
        <dbReference type="EMBL" id="KAK3941567.1"/>
    </source>
</evidence>
<evidence type="ECO:0000259" key="4">
    <source>
        <dbReference type="Pfam" id="PF00135"/>
    </source>
</evidence>
<feature type="chain" id="PRO_5042667254" description="Carboxylic ester hydrolase" evidence="3">
    <location>
        <begin position="26"/>
        <end position="551"/>
    </location>
</feature>
<dbReference type="EC" id="3.1.1.-" evidence="3"/>
<name>A0AAN6S571_9PEZI</name>
<accession>A0AAN6S571</accession>
<dbReference type="PROSITE" id="PS00122">
    <property type="entry name" value="CARBOXYLESTERASE_B_1"/>
    <property type="match status" value="1"/>
</dbReference>
<dbReference type="InterPro" id="IPR019826">
    <property type="entry name" value="Carboxylesterase_B_AS"/>
</dbReference>
<dbReference type="AlphaFoldDB" id="A0AAN6S571"/>
<dbReference type="GO" id="GO:0016787">
    <property type="term" value="F:hydrolase activity"/>
    <property type="evidence" value="ECO:0007669"/>
    <property type="project" value="UniProtKB-KW"/>
</dbReference>
<dbReference type="InterPro" id="IPR002018">
    <property type="entry name" value="CarbesteraseB"/>
</dbReference>
<keyword evidence="2 3" id="KW-0378">Hydrolase</keyword>
<keyword evidence="3" id="KW-0732">Signal</keyword>
<dbReference type="EMBL" id="MU853782">
    <property type="protein sequence ID" value="KAK3941567.1"/>
    <property type="molecule type" value="Genomic_DNA"/>
</dbReference>
<dbReference type="InterPro" id="IPR050309">
    <property type="entry name" value="Type-B_Carboxylest/Lipase"/>
</dbReference>
<dbReference type="SUPFAM" id="SSF53474">
    <property type="entry name" value="alpha/beta-Hydrolases"/>
    <property type="match status" value="1"/>
</dbReference>
<reference evidence="6" key="1">
    <citation type="journal article" date="2023" name="Mol. Phylogenet. Evol.">
        <title>Genome-scale phylogeny and comparative genomics of the fungal order Sordariales.</title>
        <authorList>
            <person name="Hensen N."/>
            <person name="Bonometti L."/>
            <person name="Westerberg I."/>
            <person name="Brannstrom I.O."/>
            <person name="Guillou S."/>
            <person name="Cros-Aarteil S."/>
            <person name="Calhoun S."/>
            <person name="Haridas S."/>
            <person name="Kuo A."/>
            <person name="Mondo S."/>
            <person name="Pangilinan J."/>
            <person name="Riley R."/>
            <person name="LaButti K."/>
            <person name="Andreopoulos B."/>
            <person name="Lipzen A."/>
            <person name="Chen C."/>
            <person name="Yan M."/>
            <person name="Daum C."/>
            <person name="Ng V."/>
            <person name="Clum A."/>
            <person name="Steindorff A."/>
            <person name="Ohm R.A."/>
            <person name="Martin F."/>
            <person name="Silar P."/>
            <person name="Natvig D.O."/>
            <person name="Lalanne C."/>
            <person name="Gautier V."/>
            <person name="Ament-Velasquez S.L."/>
            <person name="Kruys A."/>
            <person name="Hutchinson M.I."/>
            <person name="Powell A.J."/>
            <person name="Barry K."/>
            <person name="Miller A.N."/>
            <person name="Grigoriev I.V."/>
            <person name="Debuchy R."/>
            <person name="Gladieux P."/>
            <person name="Hiltunen Thoren M."/>
            <person name="Johannesson H."/>
        </authorList>
    </citation>
    <scope>NUCLEOTIDE SEQUENCE [LARGE SCALE GENOMIC DNA]</scope>
    <source>
        <strain evidence="6">CBS 340.73</strain>
    </source>
</reference>
<dbReference type="PANTHER" id="PTHR11559">
    <property type="entry name" value="CARBOXYLESTERASE"/>
    <property type="match status" value="1"/>
</dbReference>
<feature type="signal peptide" evidence="3">
    <location>
        <begin position="1"/>
        <end position="25"/>
    </location>
</feature>
<dbReference type="Gene3D" id="3.40.50.1820">
    <property type="entry name" value="alpha/beta hydrolase"/>
    <property type="match status" value="1"/>
</dbReference>
<proteinExistence type="inferred from homology"/>
<protein>
    <recommendedName>
        <fullName evidence="3">Carboxylic ester hydrolase</fullName>
        <ecNumber evidence="3">3.1.1.-</ecNumber>
    </recommendedName>
</protein>
<evidence type="ECO:0000256" key="3">
    <source>
        <dbReference type="RuleBase" id="RU361235"/>
    </source>
</evidence>
<sequence>MPHLRSLLGTLTLLLTLTCSSLSTAQNVQSQPKLVAELDYGTFQGAYSSVYNISYWQRIPFAAPPTGSNRFRAPQPPIPLPDGAVYNSSQPFDMCPQRTVNGSEDCLYLGLYSRPWNPSLPLRPVVVVFYGGGFIEGSAYFALPPSAYPVLNVSASSDLVFIYPNYRVNAFGFLAGSEVASSPTSDSNAGLLDQRAAIQWANRYAAHFGGDPDDVSIWGQSAGGGSVLAQTIANQSFFPDGQPPPPRFRKALASSPYWPKTYTSTSPETQWIYDTMVNRTGCSSSSSSSAQDTLACLKSVPVQTIRDASLYVASSHTYNTSSYTWAPVIDSFLPNPLSEATTRTGQVNVVSAFGMYNTHEGENFIPSSSLLSTPTDFDTWLTGFLPTLRKCELDAVRRYYPPTGTTDTSTYNTTSVRAGLVYRDVVLACPAYWTASSTTTHDSNGGSSSWLGEYTISPAKHASDTYWWNQVNPAQKTDPLHYTGYTGAFASFFMTGDPNTQKLTPPDVVGVPALNTGKEFVINAAGFANTDIKQLKKRCDFWRKLAPRIPI</sequence>
<evidence type="ECO:0000256" key="2">
    <source>
        <dbReference type="ARBA" id="ARBA00022801"/>
    </source>
</evidence>
<dbReference type="InterPro" id="IPR029058">
    <property type="entry name" value="AB_hydrolase_fold"/>
</dbReference>
<dbReference type="Pfam" id="PF00135">
    <property type="entry name" value="COesterase"/>
    <property type="match status" value="1"/>
</dbReference>
<keyword evidence="6" id="KW-1185">Reference proteome</keyword>
<comment type="caution">
    <text evidence="5">The sequence shown here is derived from an EMBL/GenBank/DDBJ whole genome shotgun (WGS) entry which is preliminary data.</text>
</comment>
<feature type="domain" description="Carboxylesterase type B" evidence="4">
    <location>
        <begin position="35"/>
        <end position="495"/>
    </location>
</feature>
<comment type="similarity">
    <text evidence="1 3">Belongs to the type-B carboxylesterase/lipase family.</text>
</comment>
<dbReference type="FunFam" id="3.40.50.1820:FF:000299">
    <property type="entry name" value="Carboxylic ester hydrolase"/>
    <property type="match status" value="1"/>
</dbReference>
<dbReference type="Proteomes" id="UP001303473">
    <property type="component" value="Unassembled WGS sequence"/>
</dbReference>